<dbReference type="GO" id="GO:0016020">
    <property type="term" value="C:membrane"/>
    <property type="evidence" value="ECO:0007669"/>
    <property type="project" value="UniProtKB-SubCell"/>
</dbReference>
<feature type="domain" description="G-protein coupled receptors family 1 profile" evidence="7">
    <location>
        <begin position="67"/>
        <end position="181"/>
    </location>
</feature>
<feature type="transmembrane region" description="Helical" evidence="6">
    <location>
        <begin position="110"/>
        <end position="131"/>
    </location>
</feature>
<evidence type="ECO:0000313" key="8">
    <source>
        <dbReference type="EMBL" id="CAF2968435.1"/>
    </source>
</evidence>
<dbReference type="Gene3D" id="1.20.1070.10">
    <property type="entry name" value="Rhodopsin 7-helix transmembrane proteins"/>
    <property type="match status" value="1"/>
</dbReference>
<evidence type="ECO:0000256" key="2">
    <source>
        <dbReference type="ARBA" id="ARBA00022692"/>
    </source>
</evidence>
<name>A0A7R8HB50_LEPSM</name>
<keyword evidence="3 6" id="KW-1133">Transmembrane helix</keyword>
<dbReference type="InterPro" id="IPR017452">
    <property type="entry name" value="GPCR_Rhodpsn_7TM"/>
</dbReference>
<evidence type="ECO:0000256" key="6">
    <source>
        <dbReference type="SAM" id="Phobius"/>
    </source>
</evidence>
<evidence type="ECO:0000313" key="9">
    <source>
        <dbReference type="Proteomes" id="UP000675881"/>
    </source>
</evidence>
<dbReference type="PANTHER" id="PTHR46641:SF2">
    <property type="entry name" value="FMRFAMIDE RECEPTOR"/>
    <property type="match status" value="1"/>
</dbReference>
<sequence>MKHFDFISVTIMEMIPLDYGFPNYGIRTPGEGYVDGDEILQGIEITEHGQSFKYSALRTNPMYIMTYTMWYRFFATAAIPFGLTLFFNTQVLIYCRKNNLQTQSNHERSLLIIFACITITFLVCHIPRVILNIYEFTLQRRETICHKKYMSKFNPPVIILIATSVEKILLILNSSANFVYYCFSGNRFRNQFCQIVKCTYMNKAIIVSQSDKNSKKLQNTSSSLRLSNKQRHSTRNHYQYNDDMDRIKRFTLSREDISGSTRDDTVHTEVAHVNGQNLDIALKEEQLKIFLGQHYDEILI</sequence>
<dbReference type="OrthoDB" id="10011262at2759"/>
<organism evidence="8 9">
    <name type="scientific">Lepeophtheirus salmonis</name>
    <name type="common">Salmon louse</name>
    <name type="synonym">Caligus salmonis</name>
    <dbReference type="NCBI Taxonomy" id="72036"/>
    <lineage>
        <taxon>Eukaryota</taxon>
        <taxon>Metazoa</taxon>
        <taxon>Ecdysozoa</taxon>
        <taxon>Arthropoda</taxon>
        <taxon>Crustacea</taxon>
        <taxon>Multicrustacea</taxon>
        <taxon>Hexanauplia</taxon>
        <taxon>Copepoda</taxon>
        <taxon>Siphonostomatoida</taxon>
        <taxon>Caligidae</taxon>
        <taxon>Lepeophtheirus</taxon>
    </lineage>
</organism>
<keyword evidence="2 6" id="KW-0812">Transmembrane</keyword>
<dbReference type="Proteomes" id="UP000675881">
    <property type="component" value="Chromosome 6"/>
</dbReference>
<evidence type="ECO:0000256" key="5">
    <source>
        <dbReference type="SAM" id="MobiDB-lite"/>
    </source>
</evidence>
<dbReference type="AlphaFoldDB" id="A0A7R8HB50"/>
<dbReference type="PROSITE" id="PS50262">
    <property type="entry name" value="G_PROTEIN_RECEP_F1_2"/>
    <property type="match status" value="1"/>
</dbReference>
<evidence type="ECO:0000259" key="7">
    <source>
        <dbReference type="PROSITE" id="PS50262"/>
    </source>
</evidence>
<dbReference type="SUPFAM" id="SSF81321">
    <property type="entry name" value="Family A G protein-coupled receptor-like"/>
    <property type="match status" value="1"/>
</dbReference>
<evidence type="ECO:0000256" key="1">
    <source>
        <dbReference type="ARBA" id="ARBA00004370"/>
    </source>
</evidence>
<evidence type="ECO:0000256" key="3">
    <source>
        <dbReference type="ARBA" id="ARBA00022989"/>
    </source>
</evidence>
<dbReference type="InterPro" id="IPR052954">
    <property type="entry name" value="GPCR-Ligand_Int"/>
</dbReference>
<protein>
    <submittedName>
        <fullName evidence="8">(salmon louse) hypothetical protein</fullName>
    </submittedName>
</protein>
<accession>A0A7R8HB50</accession>
<keyword evidence="9" id="KW-1185">Reference proteome</keyword>
<dbReference type="EMBL" id="HG994585">
    <property type="protein sequence ID" value="CAF2968435.1"/>
    <property type="molecule type" value="Genomic_DNA"/>
</dbReference>
<reference evidence="8" key="1">
    <citation type="submission" date="2021-02" db="EMBL/GenBank/DDBJ databases">
        <authorList>
            <person name="Bekaert M."/>
        </authorList>
    </citation>
    <scope>NUCLEOTIDE SEQUENCE</scope>
    <source>
        <strain evidence="8">IoA-00</strain>
    </source>
</reference>
<dbReference type="PANTHER" id="PTHR46641">
    <property type="entry name" value="FMRFAMIDE RECEPTOR-RELATED"/>
    <property type="match status" value="1"/>
</dbReference>
<feature type="compositionally biased region" description="Polar residues" evidence="5">
    <location>
        <begin position="216"/>
        <end position="227"/>
    </location>
</feature>
<feature type="transmembrane region" description="Helical" evidence="6">
    <location>
        <begin position="157"/>
        <end position="183"/>
    </location>
</feature>
<gene>
    <name evidence="8" type="ORF">LSAA_12410</name>
</gene>
<evidence type="ECO:0000256" key="4">
    <source>
        <dbReference type="ARBA" id="ARBA00023136"/>
    </source>
</evidence>
<proteinExistence type="predicted"/>
<keyword evidence="4 6" id="KW-0472">Membrane</keyword>
<feature type="transmembrane region" description="Helical" evidence="6">
    <location>
        <begin position="69"/>
        <end position="89"/>
    </location>
</feature>
<comment type="subcellular location">
    <subcellularLocation>
        <location evidence="1">Membrane</location>
    </subcellularLocation>
</comment>
<feature type="region of interest" description="Disordered" evidence="5">
    <location>
        <begin position="216"/>
        <end position="238"/>
    </location>
</feature>